<dbReference type="STRING" id="28743.ENSCVAP00000026106"/>
<accession>A0A3Q2E1K7</accession>
<evidence type="ECO:0000259" key="2">
    <source>
        <dbReference type="PROSITE" id="PS50102"/>
    </source>
</evidence>
<proteinExistence type="predicted"/>
<keyword evidence="4" id="KW-1185">Reference proteome</keyword>
<sequence>IEKIAPQKRVFISLPRKYMAALSKHYPLDHGLLIMNLGHNINEGYLRAYFKEYGDITMCKIKTCSNSSKDKLAFVRFRTADEADRADWAGPHDIRGAEIKVKRVVSPKVNIIYFT</sequence>
<reference evidence="3" key="2">
    <citation type="submission" date="2025-09" db="UniProtKB">
        <authorList>
            <consortium name="Ensembl"/>
        </authorList>
    </citation>
    <scope>IDENTIFICATION</scope>
</reference>
<keyword evidence="1" id="KW-0694">RNA-binding</keyword>
<evidence type="ECO:0000313" key="3">
    <source>
        <dbReference type="Ensembl" id="ENSCVAP00000026106.1"/>
    </source>
</evidence>
<dbReference type="PROSITE" id="PS50102">
    <property type="entry name" value="RRM"/>
    <property type="match status" value="1"/>
</dbReference>
<dbReference type="CDD" id="cd00590">
    <property type="entry name" value="RRM_SF"/>
    <property type="match status" value="1"/>
</dbReference>
<dbReference type="GO" id="GO:0003723">
    <property type="term" value="F:RNA binding"/>
    <property type="evidence" value="ECO:0007669"/>
    <property type="project" value="UniProtKB-UniRule"/>
</dbReference>
<dbReference type="SMART" id="SM00360">
    <property type="entry name" value="RRM"/>
    <property type="match status" value="1"/>
</dbReference>
<dbReference type="GeneTree" id="ENSGT00940000169688"/>
<dbReference type="AlphaFoldDB" id="A0A3Q2E1K7"/>
<protein>
    <recommendedName>
        <fullName evidence="2">RRM domain-containing protein</fullName>
    </recommendedName>
</protein>
<dbReference type="Gene3D" id="3.30.70.330">
    <property type="match status" value="1"/>
</dbReference>
<dbReference type="SUPFAM" id="SSF54928">
    <property type="entry name" value="RNA-binding domain, RBD"/>
    <property type="match status" value="1"/>
</dbReference>
<dbReference type="InterPro" id="IPR035979">
    <property type="entry name" value="RBD_domain_sf"/>
</dbReference>
<dbReference type="OMA" id="RPYICIP"/>
<dbReference type="InterPro" id="IPR000504">
    <property type="entry name" value="RRM_dom"/>
</dbReference>
<evidence type="ECO:0000256" key="1">
    <source>
        <dbReference type="PROSITE-ProRule" id="PRU00176"/>
    </source>
</evidence>
<reference evidence="3" key="1">
    <citation type="submission" date="2025-08" db="UniProtKB">
        <authorList>
            <consortium name="Ensembl"/>
        </authorList>
    </citation>
    <scope>IDENTIFICATION</scope>
</reference>
<dbReference type="Ensembl" id="ENSCVAT00000015884.1">
    <property type="protein sequence ID" value="ENSCVAP00000026106.1"/>
    <property type="gene ID" value="ENSCVAG00000011435.1"/>
</dbReference>
<dbReference type="Proteomes" id="UP000265020">
    <property type="component" value="Unassembled WGS sequence"/>
</dbReference>
<evidence type="ECO:0000313" key="4">
    <source>
        <dbReference type="Proteomes" id="UP000265020"/>
    </source>
</evidence>
<name>A0A3Q2E1K7_CYPVA</name>
<dbReference type="InterPro" id="IPR012677">
    <property type="entry name" value="Nucleotide-bd_a/b_plait_sf"/>
</dbReference>
<dbReference type="Pfam" id="PF00076">
    <property type="entry name" value="RRM_1"/>
    <property type="match status" value="1"/>
</dbReference>
<feature type="domain" description="RRM" evidence="2">
    <location>
        <begin position="30"/>
        <end position="106"/>
    </location>
</feature>
<organism evidence="3 4">
    <name type="scientific">Cyprinodon variegatus</name>
    <name type="common">Sheepshead minnow</name>
    <dbReference type="NCBI Taxonomy" id="28743"/>
    <lineage>
        <taxon>Eukaryota</taxon>
        <taxon>Metazoa</taxon>
        <taxon>Chordata</taxon>
        <taxon>Craniata</taxon>
        <taxon>Vertebrata</taxon>
        <taxon>Euteleostomi</taxon>
        <taxon>Actinopterygii</taxon>
        <taxon>Neopterygii</taxon>
        <taxon>Teleostei</taxon>
        <taxon>Neoteleostei</taxon>
        <taxon>Acanthomorphata</taxon>
        <taxon>Ovalentaria</taxon>
        <taxon>Atherinomorphae</taxon>
        <taxon>Cyprinodontiformes</taxon>
        <taxon>Cyprinodontidae</taxon>
        <taxon>Cyprinodon</taxon>
    </lineage>
</organism>